<dbReference type="GO" id="GO:0008173">
    <property type="term" value="F:RNA methyltransferase activity"/>
    <property type="evidence" value="ECO:0007669"/>
    <property type="project" value="InterPro"/>
</dbReference>
<evidence type="ECO:0000256" key="1">
    <source>
        <dbReference type="ARBA" id="ARBA00007228"/>
    </source>
</evidence>
<evidence type="ECO:0000256" key="2">
    <source>
        <dbReference type="ARBA" id="ARBA00022603"/>
    </source>
</evidence>
<accession>A0A161XJD5</accession>
<dbReference type="FunFam" id="3.30.1330.30:FF:000063">
    <property type="entry name" value="RNA methyltransferase, TrmH family, group 3"/>
    <property type="match status" value="1"/>
</dbReference>
<protein>
    <submittedName>
        <fullName evidence="6">23S rRNA (Guanosine(2251)-2'-O)-methyltransferase RlmB</fullName>
    </submittedName>
</protein>
<dbReference type="GO" id="GO:0006396">
    <property type="term" value="P:RNA processing"/>
    <property type="evidence" value="ECO:0007669"/>
    <property type="project" value="InterPro"/>
</dbReference>
<dbReference type="PANTHER" id="PTHR46429:SF1">
    <property type="entry name" value="23S RRNA (GUANOSINE-2'-O-)-METHYLTRANSFERASE RLMB"/>
    <property type="match status" value="1"/>
</dbReference>
<dbReference type="NCBIfam" id="TIGR00186">
    <property type="entry name" value="rRNA_methyl_3"/>
    <property type="match status" value="1"/>
</dbReference>
<dbReference type="GO" id="GO:0005829">
    <property type="term" value="C:cytosol"/>
    <property type="evidence" value="ECO:0007669"/>
    <property type="project" value="TreeGrafter"/>
</dbReference>
<proteinExistence type="inferred from homology"/>
<dbReference type="GO" id="GO:0032259">
    <property type="term" value="P:methylation"/>
    <property type="evidence" value="ECO:0007669"/>
    <property type="project" value="UniProtKB-KW"/>
</dbReference>
<dbReference type="SUPFAM" id="SSF75217">
    <property type="entry name" value="alpha/beta knot"/>
    <property type="match status" value="1"/>
</dbReference>
<dbReference type="OrthoDB" id="9794400at2"/>
<keyword evidence="3 6" id="KW-0808">Transferase</keyword>
<dbReference type="RefSeq" id="WP_063873798.1">
    <property type="nucleotide sequence ID" value="NZ_CAWMRI010000232.1"/>
</dbReference>
<keyword evidence="2 6" id="KW-0489">Methyltransferase</keyword>
<dbReference type="Proteomes" id="UP000076555">
    <property type="component" value="Unassembled WGS sequence"/>
</dbReference>
<gene>
    <name evidence="6" type="ORF">A2T98_17045</name>
</gene>
<dbReference type="InterPro" id="IPR013123">
    <property type="entry name" value="SpoU_subst-bd"/>
</dbReference>
<dbReference type="FunFam" id="3.40.1280.10:FF:000008">
    <property type="entry name" value="Group 3 RNA methyltransferase TrmH"/>
    <property type="match status" value="1"/>
</dbReference>
<evidence type="ECO:0000259" key="5">
    <source>
        <dbReference type="SMART" id="SM00967"/>
    </source>
</evidence>
<evidence type="ECO:0000256" key="4">
    <source>
        <dbReference type="SAM" id="MobiDB-lite"/>
    </source>
</evidence>
<dbReference type="GO" id="GO:0003723">
    <property type="term" value="F:RNA binding"/>
    <property type="evidence" value="ECO:0007669"/>
    <property type="project" value="InterPro"/>
</dbReference>
<dbReference type="PANTHER" id="PTHR46429">
    <property type="entry name" value="23S RRNA (GUANOSINE-2'-O-)-METHYLTRANSFERASE RLMB"/>
    <property type="match status" value="1"/>
</dbReference>
<dbReference type="SMART" id="SM00967">
    <property type="entry name" value="SpoU_sub_bind"/>
    <property type="match status" value="1"/>
</dbReference>
<dbReference type="AlphaFoldDB" id="A0A161XJD5"/>
<dbReference type="EMBL" id="LWAJ01000232">
    <property type="protein sequence ID" value="KZL48614.1"/>
    <property type="molecule type" value="Genomic_DNA"/>
</dbReference>
<evidence type="ECO:0000256" key="3">
    <source>
        <dbReference type="ARBA" id="ARBA00022679"/>
    </source>
</evidence>
<sequence>MTSKPRKIQTPSEPNRGQSLKLKGKRIIPSSIRSPRVGERDKKPVSRGTSPHRIDPHVSPVASKPPEDSDLIYGRHPVLSALEGERGLNRIWITTRLRYDHRFHHLLLQAKENGTVIDEVEPKRLDQITDRANHQGIAAQVAPHDYMELPDLIAQAKSVTDPVIVVAEGITDPHNLGAIIRTAEAIGAQGLVIPQRRASGITSTVMKVAAGALENFSVARVVNLSRALEELKEAGFWIYGTATTGSEPLHTVKFSGPIVLVIGSEGEGLSMLTQRSCDVLVSIPLLGKTPSLNASVAAGMALYEIYRQRSLNTLYLDKLPKPL</sequence>
<comment type="similarity">
    <text evidence="1">Belongs to the class IV-like SAM-binding methyltransferase superfamily. RNA methyltransferase TrmH family.</text>
</comment>
<dbReference type="Pfam" id="PF08032">
    <property type="entry name" value="SpoU_sub_bind"/>
    <property type="match status" value="1"/>
</dbReference>
<reference evidence="6 7" key="1">
    <citation type="submission" date="2016-04" db="EMBL/GenBank/DDBJ databases">
        <title>Draft Genome Assembly of the Bloom-forming Cyanobacterium Nodularia spumigena Strain CENA596 in Shrimp Production Ponds.</title>
        <authorList>
            <person name="Popin R.V."/>
            <person name="Rigonato J."/>
            <person name="Abreu V.A."/>
            <person name="Andreote A.P."/>
            <person name="Silveira S.B."/>
            <person name="Odebrecht C."/>
            <person name="Fiore M.F."/>
        </authorList>
    </citation>
    <scope>NUCLEOTIDE SEQUENCE [LARGE SCALE GENOMIC DNA]</scope>
    <source>
        <strain evidence="6 7">CENA596</strain>
    </source>
</reference>
<dbReference type="InterPro" id="IPR029064">
    <property type="entry name" value="Ribosomal_eL30-like_sf"/>
</dbReference>
<name>A0A161XJD5_NODSP</name>
<dbReference type="InterPro" id="IPR029028">
    <property type="entry name" value="Alpha/beta_knot_MTases"/>
</dbReference>
<dbReference type="InterPro" id="IPR001537">
    <property type="entry name" value="SpoU_MeTrfase"/>
</dbReference>
<dbReference type="CDD" id="cd18103">
    <property type="entry name" value="SpoU-like_RlmB"/>
    <property type="match status" value="1"/>
</dbReference>
<comment type="caution">
    <text evidence="6">The sequence shown here is derived from an EMBL/GenBank/DDBJ whole genome shotgun (WGS) entry which is preliminary data.</text>
</comment>
<feature type="compositionally biased region" description="Polar residues" evidence="4">
    <location>
        <begin position="8"/>
        <end position="18"/>
    </location>
</feature>
<dbReference type="Pfam" id="PF00588">
    <property type="entry name" value="SpoU_methylase"/>
    <property type="match status" value="1"/>
</dbReference>
<dbReference type="Gene3D" id="3.30.1330.30">
    <property type="match status" value="1"/>
</dbReference>
<dbReference type="InterPro" id="IPR029026">
    <property type="entry name" value="tRNA_m1G_MTases_N"/>
</dbReference>
<dbReference type="InterPro" id="IPR004441">
    <property type="entry name" value="rRNA_MeTrfase_TrmH"/>
</dbReference>
<organism evidence="6 7">
    <name type="scientific">Nodularia spumigena CENA596</name>
    <dbReference type="NCBI Taxonomy" id="1819295"/>
    <lineage>
        <taxon>Bacteria</taxon>
        <taxon>Bacillati</taxon>
        <taxon>Cyanobacteriota</taxon>
        <taxon>Cyanophyceae</taxon>
        <taxon>Nostocales</taxon>
        <taxon>Nodulariaceae</taxon>
        <taxon>Nodularia</taxon>
    </lineage>
</organism>
<feature type="region of interest" description="Disordered" evidence="4">
    <location>
        <begin position="1"/>
        <end position="69"/>
    </location>
</feature>
<dbReference type="Gene3D" id="3.40.1280.10">
    <property type="match status" value="1"/>
</dbReference>
<dbReference type="SUPFAM" id="SSF55315">
    <property type="entry name" value="L30e-like"/>
    <property type="match status" value="1"/>
</dbReference>
<feature type="domain" description="RNA 2-O ribose methyltransferase substrate binding" evidence="5">
    <location>
        <begin position="71"/>
        <end position="147"/>
    </location>
</feature>
<evidence type="ECO:0000313" key="6">
    <source>
        <dbReference type="EMBL" id="KZL48614.1"/>
    </source>
</evidence>
<evidence type="ECO:0000313" key="7">
    <source>
        <dbReference type="Proteomes" id="UP000076555"/>
    </source>
</evidence>